<organism evidence="3 4">
    <name type="scientific">Methylobacterium radiodurans</name>
    <dbReference type="NCBI Taxonomy" id="2202828"/>
    <lineage>
        <taxon>Bacteria</taxon>
        <taxon>Pseudomonadati</taxon>
        <taxon>Pseudomonadota</taxon>
        <taxon>Alphaproteobacteria</taxon>
        <taxon>Hyphomicrobiales</taxon>
        <taxon>Methylobacteriaceae</taxon>
        <taxon>Methylobacterium</taxon>
    </lineage>
</organism>
<accession>A0A2U8VMZ5</accession>
<reference evidence="3 4" key="1">
    <citation type="submission" date="2018-05" db="EMBL/GenBank/DDBJ databases">
        <title>Complete Genome Sequence of Methylobacterium sp. 17Sr1-43.</title>
        <authorList>
            <person name="Srinivasan S."/>
        </authorList>
    </citation>
    <scope>NUCLEOTIDE SEQUENCE [LARGE SCALE GENOMIC DNA]</scope>
    <source>
        <strain evidence="3 4">17Sr1-43</strain>
    </source>
</reference>
<dbReference type="EMBL" id="CP029551">
    <property type="protein sequence ID" value="AWN34994.1"/>
    <property type="molecule type" value="Genomic_DNA"/>
</dbReference>
<keyword evidence="4" id="KW-1185">Reference proteome</keyword>
<dbReference type="Proteomes" id="UP000246058">
    <property type="component" value="Chromosome"/>
</dbReference>
<dbReference type="RefSeq" id="WP_109950126.1">
    <property type="nucleotide sequence ID" value="NZ_CP029551.1"/>
</dbReference>
<feature type="compositionally biased region" description="Basic and acidic residues" evidence="1">
    <location>
        <begin position="1"/>
        <end position="13"/>
    </location>
</feature>
<evidence type="ECO:0000313" key="4">
    <source>
        <dbReference type="Proteomes" id="UP000246058"/>
    </source>
</evidence>
<dbReference type="KEGG" id="meti:DK427_03910"/>
<feature type="transmembrane region" description="Helical" evidence="2">
    <location>
        <begin position="31"/>
        <end position="53"/>
    </location>
</feature>
<keyword evidence="2" id="KW-1133">Transmembrane helix</keyword>
<keyword evidence="2" id="KW-0472">Membrane</keyword>
<gene>
    <name evidence="3" type="ORF">DK427_03910</name>
</gene>
<sequence>MGRTKRPDGDRAPVDAGRSARTGPRAAAAGWLRLGLAAILGAAAGATLFPRAAQGRSEARRRPERDGL</sequence>
<feature type="region of interest" description="Disordered" evidence="1">
    <location>
        <begin position="1"/>
        <end position="24"/>
    </location>
</feature>
<evidence type="ECO:0000256" key="2">
    <source>
        <dbReference type="SAM" id="Phobius"/>
    </source>
</evidence>
<protein>
    <submittedName>
        <fullName evidence="3">Uncharacterized protein</fullName>
    </submittedName>
</protein>
<proteinExistence type="predicted"/>
<feature type="region of interest" description="Disordered" evidence="1">
    <location>
        <begin position="49"/>
        <end position="68"/>
    </location>
</feature>
<name>A0A2U8VMZ5_9HYPH</name>
<feature type="compositionally biased region" description="Basic and acidic residues" evidence="1">
    <location>
        <begin position="57"/>
        <end position="68"/>
    </location>
</feature>
<dbReference type="AlphaFoldDB" id="A0A2U8VMZ5"/>
<evidence type="ECO:0000256" key="1">
    <source>
        <dbReference type="SAM" id="MobiDB-lite"/>
    </source>
</evidence>
<keyword evidence="2" id="KW-0812">Transmembrane</keyword>
<evidence type="ECO:0000313" key="3">
    <source>
        <dbReference type="EMBL" id="AWN34994.1"/>
    </source>
</evidence>